<reference evidence="2" key="1">
    <citation type="journal article" date="2019" name="BMC Genomics">
        <title>A new reference genome for Sorghum bicolor reveals high levels of sequence similarity between sweet and grain genotypes: implications for the genetics of sugar metabolism.</title>
        <authorList>
            <person name="Cooper E.A."/>
            <person name="Brenton Z.W."/>
            <person name="Flinn B.S."/>
            <person name="Jenkins J."/>
            <person name="Shu S."/>
            <person name="Flowers D."/>
            <person name="Luo F."/>
            <person name="Wang Y."/>
            <person name="Xia P."/>
            <person name="Barry K."/>
            <person name="Daum C."/>
            <person name="Lipzen A."/>
            <person name="Yoshinaga Y."/>
            <person name="Schmutz J."/>
            <person name="Saski C."/>
            <person name="Vermerris W."/>
            <person name="Kresovich S."/>
        </authorList>
    </citation>
    <scope>NUCLEOTIDE SEQUENCE</scope>
</reference>
<name>A0A921UE05_SORBI</name>
<feature type="compositionally biased region" description="Polar residues" evidence="1">
    <location>
        <begin position="97"/>
        <end position="108"/>
    </location>
</feature>
<evidence type="ECO:0000256" key="1">
    <source>
        <dbReference type="SAM" id="MobiDB-lite"/>
    </source>
</evidence>
<dbReference type="EMBL" id="CM027685">
    <property type="protein sequence ID" value="KAG0528204.1"/>
    <property type="molecule type" value="Genomic_DNA"/>
</dbReference>
<organism evidence="2 3">
    <name type="scientific">Sorghum bicolor</name>
    <name type="common">Sorghum</name>
    <name type="synonym">Sorghum vulgare</name>
    <dbReference type="NCBI Taxonomy" id="4558"/>
    <lineage>
        <taxon>Eukaryota</taxon>
        <taxon>Viridiplantae</taxon>
        <taxon>Streptophyta</taxon>
        <taxon>Embryophyta</taxon>
        <taxon>Tracheophyta</taxon>
        <taxon>Spermatophyta</taxon>
        <taxon>Magnoliopsida</taxon>
        <taxon>Liliopsida</taxon>
        <taxon>Poales</taxon>
        <taxon>Poaceae</taxon>
        <taxon>PACMAD clade</taxon>
        <taxon>Panicoideae</taxon>
        <taxon>Andropogonodae</taxon>
        <taxon>Andropogoneae</taxon>
        <taxon>Sorghinae</taxon>
        <taxon>Sorghum</taxon>
    </lineage>
</organism>
<sequence length="108" mass="11543">MHVAGQQGIDSMQQVARYTARAAASASPSPCASDVPGFPGHAMPCHASLLAIQPMQQLIYSITRHKRKVFVFSLASIDPWFSTKQAGFQEKGPTSPPQAKTAATTDDD</sequence>
<protein>
    <submittedName>
        <fullName evidence="2">Uncharacterized protein</fullName>
    </submittedName>
</protein>
<dbReference type="Proteomes" id="UP000807115">
    <property type="component" value="Chromosome 6"/>
</dbReference>
<feature type="region of interest" description="Disordered" evidence="1">
    <location>
        <begin position="85"/>
        <end position="108"/>
    </location>
</feature>
<evidence type="ECO:0000313" key="2">
    <source>
        <dbReference type="EMBL" id="KAG0528204.1"/>
    </source>
</evidence>
<accession>A0A921UE05</accession>
<reference evidence="2" key="2">
    <citation type="submission" date="2020-10" db="EMBL/GenBank/DDBJ databases">
        <authorList>
            <person name="Cooper E.A."/>
            <person name="Brenton Z.W."/>
            <person name="Flinn B.S."/>
            <person name="Jenkins J."/>
            <person name="Shu S."/>
            <person name="Flowers D."/>
            <person name="Luo F."/>
            <person name="Wang Y."/>
            <person name="Xia P."/>
            <person name="Barry K."/>
            <person name="Daum C."/>
            <person name="Lipzen A."/>
            <person name="Yoshinaga Y."/>
            <person name="Schmutz J."/>
            <person name="Saski C."/>
            <person name="Vermerris W."/>
            <person name="Kresovich S."/>
        </authorList>
    </citation>
    <scope>NUCLEOTIDE SEQUENCE</scope>
</reference>
<evidence type="ECO:0000313" key="3">
    <source>
        <dbReference type="Proteomes" id="UP000807115"/>
    </source>
</evidence>
<dbReference type="AlphaFoldDB" id="A0A921UE05"/>
<comment type="caution">
    <text evidence="2">The sequence shown here is derived from an EMBL/GenBank/DDBJ whole genome shotgun (WGS) entry which is preliminary data.</text>
</comment>
<proteinExistence type="predicted"/>
<gene>
    <name evidence="2" type="ORF">BDA96_06G298400</name>
</gene>